<reference evidence="3 4" key="1">
    <citation type="submission" date="2014-06" db="EMBL/GenBank/DDBJ databases">
        <authorList>
            <person name="Swart Estienne"/>
        </authorList>
    </citation>
    <scope>NUCLEOTIDE SEQUENCE [LARGE SCALE GENOMIC DNA]</scope>
    <source>
        <strain evidence="3 4">130c</strain>
    </source>
</reference>
<feature type="compositionally biased region" description="Basic residues" evidence="2">
    <location>
        <begin position="63"/>
        <end position="73"/>
    </location>
</feature>
<evidence type="ECO:0000313" key="4">
    <source>
        <dbReference type="Proteomes" id="UP000039865"/>
    </source>
</evidence>
<dbReference type="Proteomes" id="UP000039865">
    <property type="component" value="Unassembled WGS sequence"/>
</dbReference>
<feature type="region of interest" description="Disordered" evidence="2">
    <location>
        <begin position="1"/>
        <end position="26"/>
    </location>
</feature>
<proteinExistence type="predicted"/>
<evidence type="ECO:0000313" key="3">
    <source>
        <dbReference type="EMBL" id="CDW79180.1"/>
    </source>
</evidence>
<organism evidence="3 4">
    <name type="scientific">Stylonychia lemnae</name>
    <name type="common">Ciliate</name>
    <dbReference type="NCBI Taxonomy" id="5949"/>
    <lineage>
        <taxon>Eukaryota</taxon>
        <taxon>Sar</taxon>
        <taxon>Alveolata</taxon>
        <taxon>Ciliophora</taxon>
        <taxon>Intramacronucleata</taxon>
        <taxon>Spirotrichea</taxon>
        <taxon>Stichotrichia</taxon>
        <taxon>Sporadotrichida</taxon>
        <taxon>Oxytrichidae</taxon>
        <taxon>Stylonychinae</taxon>
        <taxon>Stylonychia</taxon>
    </lineage>
</organism>
<dbReference type="InParanoid" id="A0A078AA96"/>
<keyword evidence="1" id="KW-0175">Coiled coil</keyword>
<feature type="compositionally biased region" description="Polar residues" evidence="2">
    <location>
        <begin position="966"/>
        <end position="984"/>
    </location>
</feature>
<feature type="compositionally biased region" description="Basic and acidic residues" evidence="2">
    <location>
        <begin position="1"/>
        <end position="12"/>
    </location>
</feature>
<feature type="compositionally biased region" description="Basic and acidic residues" evidence="2">
    <location>
        <begin position="46"/>
        <end position="60"/>
    </location>
</feature>
<feature type="region of interest" description="Disordered" evidence="2">
    <location>
        <begin position="937"/>
        <end position="993"/>
    </location>
</feature>
<feature type="compositionally biased region" description="Polar residues" evidence="2">
    <location>
        <begin position="13"/>
        <end position="26"/>
    </location>
</feature>
<evidence type="ECO:0000256" key="2">
    <source>
        <dbReference type="SAM" id="MobiDB-lite"/>
    </source>
</evidence>
<name>A0A078AA96_STYLE</name>
<evidence type="ECO:0000256" key="1">
    <source>
        <dbReference type="SAM" id="Coils"/>
    </source>
</evidence>
<keyword evidence="4" id="KW-1185">Reference proteome</keyword>
<sequence length="1402" mass="163629">MIEDNDPLKDKSLTGNISLNASQPAMNNNASKYFNEQLVAHKRKKIIDDQKANDNDDTLSKRASNRSKSRTVRRNLNSQGSKRSKNSSYDEINASREELIIAKQIRQSEETHQEIQKNLLSDFNTRNVAIMEEEREDTTINQLQTRFRDVQVQQQADIITNKMPEVLTQSWEKAIRSSTKQFVQHLIEINNQQPNIVKNEKFKRGATRFIAKRYSTEQSEEAEQVPFELTQSWEESILQATHEFVQELLQRHLNQSQQSVSAFQRGNTVFISKQKSKQQLSQGSINTISEEQEENTSVVNLEEQVLDEVMAVANLGLDEGNEQQLMESIVAKLEQIIIGNEIVWNSNDIELELQNNLIEVSYDKIESTIINDHLKAQTQIINKEFEQKFSNFIIEDLMDQTIEQEFDEQVTVVEQKIQELVDQYEQRKKISEDQKRIEEEKKKLLEDQLKIQEQMAQIEQEQLKIQQERQKFLEEQEQIELQRQLKLQEDQRVFQQMQKDLEDKKLSLLKLKSYKKSQISFLNEDVSDYKSKSILEEVSMNEDLPNEKSVISQKYESDFIPGNTDNSQANLIVINNKISKKEFSMALVNESQTQQIYKSDEDEQLDATATFQDKNILLEEALVESSLITLEQRLFKELYKFFIEHLKQDMYDKFIDSMVDKTLNIVLPITVQEEAMQLENKFINYLSDKAVNQCESQVVSSLAEMCQQNESNLADQQITFQQLQNSQKQEKVVSKGTLQKVKVIKKAKIKKISNFNQTMNNLNLDQVNQEPQPSQWQRVKTQEMSSRPISIKDMKIQDLLDIEFFEKCFFGKKLLIKDQVVFRIYANELLELIKSNLNKDLRRKYKQFKEQRRNMKINRYNPIYDIGQVTNRSERKKIKSRSPIREFDPSVELEGYKMIANFRQTLTPEPERQRQIDYNDSTEKTILNINLPENINIKGQKTRKKKSKGQSLDDSKGEGIIPIINFQPNPDDTQFQHSSDTANFNPMEIKNGNQSVPEQSIFQNQALNLAPQPSEDQQQTDEYSKTIKIRRKKQPSQVKISQQEVTDHKGRSISRGTYRIGGQLSPPKNLQLKVYQNLETSIKDILRQKNSAIKQIRAKRRIINHSERVTPTMSPTNSNHDYSKQMSNYRNQLAPGTAEQDMSTPVSFDNSQHFQNSENFQNMISNQKLTAEESQGMRQRIEKNQMQQRRSSTPQMELDVSEDYRKYKQQNELDIIAISNPKKRIGEIIEKARHFVRIGDESDKPQYVCKAEGRVKDHNNINKKQQSNLRPSSHMRTQDNRPLELAKIDPFIQEFIKDKRISHIIGAGKQYQNGRSKSKKRRQIEELKAMNKTAMTMTVQNSPVSTIMNHKNLSNSFGMYNDNSYANSQIGYNNNMANYEEIKKNLKGRRVIVSMHEKQKQE</sequence>
<gene>
    <name evidence="3" type="primary">Contig7795.g8312</name>
    <name evidence="3" type="ORF">STYLEM_8166</name>
</gene>
<feature type="region of interest" description="Disordered" evidence="2">
    <location>
        <begin position="46"/>
        <end position="91"/>
    </location>
</feature>
<accession>A0A078AA96</accession>
<protein>
    <submittedName>
        <fullName evidence="3">Uncharacterized protein</fullName>
    </submittedName>
</protein>
<feature type="compositionally biased region" description="Polar residues" evidence="2">
    <location>
        <begin position="74"/>
        <end position="90"/>
    </location>
</feature>
<feature type="coiled-coil region" evidence="1">
    <location>
        <begin position="414"/>
        <end position="478"/>
    </location>
</feature>
<dbReference type="EMBL" id="CCKQ01007757">
    <property type="protein sequence ID" value="CDW79180.1"/>
    <property type="molecule type" value="Genomic_DNA"/>
</dbReference>